<dbReference type="AlphaFoldDB" id="A0A7W6WJ40"/>
<sequence length="175" mass="19097">MPLLEAGVRIADPWVVVTEPQAVPADGPVLVPLARLTTERDTLVMRRAPLGVLLPNDAAVADLTVLVDGDLNRLGLIVLAFPAFKDGRAYTQARQIRETHGYRGRLRATGEVLRDQLLFMVRCGFDQVVLDSADPEGDWQTAVTEIAGVYQPTGDGRPTIPALRRHTLRRKGLAA</sequence>
<reference evidence="1 2" key="1">
    <citation type="submission" date="2020-08" db="EMBL/GenBank/DDBJ databases">
        <title>Genome sequencing of Purple Non-Sulfur Bacteria from various extreme environments.</title>
        <authorList>
            <person name="Mayer M."/>
        </authorList>
    </citation>
    <scope>NUCLEOTIDE SEQUENCE [LARGE SCALE GENOMIC DNA]</scope>
    <source>
        <strain evidence="1 2">JA135</strain>
    </source>
</reference>
<organism evidence="1 2">
    <name type="scientific">Roseospira goensis</name>
    <dbReference type="NCBI Taxonomy" id="391922"/>
    <lineage>
        <taxon>Bacteria</taxon>
        <taxon>Pseudomonadati</taxon>
        <taxon>Pseudomonadota</taxon>
        <taxon>Alphaproteobacteria</taxon>
        <taxon>Rhodospirillales</taxon>
        <taxon>Rhodospirillaceae</taxon>
        <taxon>Roseospira</taxon>
    </lineage>
</organism>
<dbReference type="RefSeq" id="WP_184431399.1">
    <property type="nucleotide sequence ID" value="NZ_JACIGI010000003.1"/>
</dbReference>
<proteinExistence type="predicted"/>
<gene>
    <name evidence="1" type="ORF">GGD88_000517</name>
</gene>
<dbReference type="InterPro" id="IPR008318">
    <property type="entry name" value="UCP030820"/>
</dbReference>
<accession>A0A7W6WJ40</accession>
<evidence type="ECO:0000313" key="1">
    <source>
        <dbReference type="EMBL" id="MBB4284806.1"/>
    </source>
</evidence>
<name>A0A7W6WJ40_9PROT</name>
<dbReference type="Proteomes" id="UP000555728">
    <property type="component" value="Unassembled WGS sequence"/>
</dbReference>
<comment type="caution">
    <text evidence="1">The sequence shown here is derived from an EMBL/GenBank/DDBJ whole genome shotgun (WGS) entry which is preliminary data.</text>
</comment>
<keyword evidence="2" id="KW-1185">Reference proteome</keyword>
<dbReference type="EMBL" id="JACIGI010000003">
    <property type="protein sequence ID" value="MBB4284806.1"/>
    <property type="molecule type" value="Genomic_DNA"/>
</dbReference>
<evidence type="ECO:0000313" key="2">
    <source>
        <dbReference type="Proteomes" id="UP000555728"/>
    </source>
</evidence>
<protein>
    <submittedName>
        <fullName evidence="1">Uncharacterized protein (DUF934 family)</fullName>
    </submittedName>
</protein>
<dbReference type="Pfam" id="PF06073">
    <property type="entry name" value="DUF934"/>
    <property type="match status" value="1"/>
</dbReference>
<dbReference type="PIRSF" id="PIRSF030820">
    <property type="entry name" value="UCP030820"/>
    <property type="match status" value="1"/>
</dbReference>